<dbReference type="CDD" id="cd00303">
    <property type="entry name" value="retropepsin_like"/>
    <property type="match status" value="1"/>
</dbReference>
<dbReference type="AlphaFoldDB" id="A0A0C2FK35"/>
<dbReference type="OrthoDB" id="6116596at2759"/>
<name>A0A0C2FK35_9BILA</name>
<dbReference type="Proteomes" id="UP000054047">
    <property type="component" value="Unassembled WGS sequence"/>
</dbReference>
<gene>
    <name evidence="1" type="ORF">ANCDUO_22819</name>
</gene>
<evidence type="ECO:0000313" key="2">
    <source>
        <dbReference type="Proteomes" id="UP000054047"/>
    </source>
</evidence>
<dbReference type="SUPFAM" id="SSF50630">
    <property type="entry name" value="Acid proteases"/>
    <property type="match status" value="1"/>
</dbReference>
<dbReference type="EMBL" id="KN768084">
    <property type="protein sequence ID" value="KIH47124.1"/>
    <property type="molecule type" value="Genomic_DNA"/>
</dbReference>
<evidence type="ECO:0008006" key="3">
    <source>
        <dbReference type="Google" id="ProtNLM"/>
    </source>
</evidence>
<evidence type="ECO:0000313" key="1">
    <source>
        <dbReference type="EMBL" id="KIH47124.1"/>
    </source>
</evidence>
<organism evidence="1 2">
    <name type="scientific">Ancylostoma duodenale</name>
    <dbReference type="NCBI Taxonomy" id="51022"/>
    <lineage>
        <taxon>Eukaryota</taxon>
        <taxon>Metazoa</taxon>
        <taxon>Ecdysozoa</taxon>
        <taxon>Nematoda</taxon>
        <taxon>Chromadorea</taxon>
        <taxon>Rhabditida</taxon>
        <taxon>Rhabditina</taxon>
        <taxon>Rhabditomorpha</taxon>
        <taxon>Strongyloidea</taxon>
        <taxon>Ancylostomatidae</taxon>
        <taxon>Ancylostomatinae</taxon>
        <taxon>Ancylostoma</taxon>
    </lineage>
</organism>
<dbReference type="Gene3D" id="2.40.70.10">
    <property type="entry name" value="Acid Proteases"/>
    <property type="match status" value="1"/>
</dbReference>
<accession>A0A0C2FK35</accession>
<dbReference type="Pfam" id="PF13975">
    <property type="entry name" value="gag-asp_proteas"/>
    <property type="match status" value="1"/>
</dbReference>
<protein>
    <recommendedName>
        <fullName evidence="3">Peptidase A2 domain-containing protein</fullName>
    </recommendedName>
</protein>
<dbReference type="InterPro" id="IPR021109">
    <property type="entry name" value="Peptidase_aspartic_dom_sf"/>
</dbReference>
<reference evidence="1 2" key="1">
    <citation type="submission" date="2013-12" db="EMBL/GenBank/DDBJ databases">
        <title>Draft genome of the parsitic nematode Ancylostoma duodenale.</title>
        <authorList>
            <person name="Mitreva M."/>
        </authorList>
    </citation>
    <scope>NUCLEOTIDE SEQUENCE [LARGE SCALE GENOMIC DNA]</scope>
    <source>
        <strain evidence="1 2">Zhejiang</strain>
    </source>
</reference>
<sequence length="148" mass="15920">MVDELSTVALFDTGAAITVISERLAKKLNRIMEPPSISEGVAANGTSIKLIGQVHFVLNVGKKSIESSAFVAKDDQCSADLLLGNDTIRQFANKVSIDYKVREITFDKEIIPIVTIGEPTSSDFSAPTTLPYTYPMVSPSVKPCLALS</sequence>
<proteinExistence type="predicted"/>
<keyword evidence="2" id="KW-1185">Reference proteome</keyword>